<dbReference type="PROSITE" id="PS50294">
    <property type="entry name" value="WD_REPEATS_REGION"/>
    <property type="match status" value="1"/>
</dbReference>
<dbReference type="GO" id="GO:0000209">
    <property type="term" value="P:protein polyubiquitination"/>
    <property type="evidence" value="ECO:0007669"/>
    <property type="project" value="TreeGrafter"/>
</dbReference>
<keyword evidence="1" id="KW-0833">Ubl conjugation pathway</keyword>
<dbReference type="Pfam" id="PF00400">
    <property type="entry name" value="WD40"/>
    <property type="match status" value="2"/>
</dbReference>
<evidence type="ECO:0000256" key="2">
    <source>
        <dbReference type="PROSITE-ProRule" id="PRU00221"/>
    </source>
</evidence>
<dbReference type="AlphaFoldDB" id="A0AA85FG62"/>
<keyword evidence="3" id="KW-1185">Reference proteome</keyword>
<proteinExistence type="predicted"/>
<dbReference type="PANTHER" id="PTHR15622">
    <property type="entry name" value="WD40 REPEAT PROTEIN"/>
    <property type="match status" value="1"/>
</dbReference>
<dbReference type="PANTHER" id="PTHR15622:SF2">
    <property type="entry name" value="U4_U6 SMALL NUCLEAR RIBONUCLEOPROTEIN PRP4"/>
    <property type="match status" value="1"/>
</dbReference>
<evidence type="ECO:0000256" key="1">
    <source>
        <dbReference type="ARBA" id="ARBA00022786"/>
    </source>
</evidence>
<dbReference type="InterPro" id="IPR036322">
    <property type="entry name" value="WD40_repeat_dom_sf"/>
</dbReference>
<dbReference type="PROSITE" id="PS50082">
    <property type="entry name" value="WD_REPEATS_2"/>
    <property type="match status" value="1"/>
</dbReference>
<accession>A0AA85FG62</accession>
<dbReference type="InterPro" id="IPR015943">
    <property type="entry name" value="WD40/YVTN_repeat-like_dom_sf"/>
</dbReference>
<name>A0AA85FG62_9TREM</name>
<dbReference type="InterPro" id="IPR051983">
    <property type="entry name" value="WSB_SOCS-box_domain"/>
</dbReference>
<reference evidence="3" key="1">
    <citation type="submission" date="2022-06" db="EMBL/GenBank/DDBJ databases">
        <authorList>
            <person name="Berger JAMES D."/>
            <person name="Berger JAMES D."/>
        </authorList>
    </citation>
    <scope>NUCLEOTIDE SEQUENCE [LARGE SCALE GENOMIC DNA]</scope>
</reference>
<feature type="repeat" description="WD" evidence="2">
    <location>
        <begin position="319"/>
        <end position="360"/>
    </location>
</feature>
<dbReference type="InterPro" id="IPR001680">
    <property type="entry name" value="WD40_rpt"/>
</dbReference>
<dbReference type="SMART" id="SM00320">
    <property type="entry name" value="WD40"/>
    <property type="match status" value="5"/>
</dbReference>
<evidence type="ECO:0000313" key="4">
    <source>
        <dbReference type="WBParaSite" id="SRDH1_47310.2"/>
    </source>
</evidence>
<keyword evidence="2" id="KW-0853">WD repeat</keyword>
<reference evidence="4" key="2">
    <citation type="submission" date="2023-11" db="UniProtKB">
        <authorList>
            <consortium name="WormBaseParasite"/>
        </authorList>
    </citation>
    <scope>IDENTIFICATION</scope>
</reference>
<evidence type="ECO:0000313" key="3">
    <source>
        <dbReference type="Proteomes" id="UP000050792"/>
    </source>
</evidence>
<protein>
    <submittedName>
        <fullName evidence="4">Uncharacterized protein</fullName>
    </submittedName>
</protein>
<sequence>MVGNDFNEIPLRLSIAYHGVHQNNITSCSFSDCGRFFAFVDQPQIVLGYCVNDLLSWQSPQTLRNDKLDGLLFYVTPHRSTCLNENNFKPSLSSHCQTSSLLSDDITNNTESLNFHANCTDSNGNWKILTSELLRGDALPVNMKPIFRIKTNGDVISMTFATGDSAFCRLPHRANKRRSSIVRESQVSLLLLGLESGVIEVYNVFSLVSSSPHIPKYVLTDDCTLVYLLSAAVDGSLRVGSVHRGGEVRLWDLWDDGNMYGKLRHKFTIPTDQPCSEIQGEACTFAWHPFGRHVFLAGERGHGVVLDAESPFSRIAYIRSGHYHRISVAKFSKDGSLLVTASYDSCCAVWSVPEYQCLHRFWHMGREPSIPLRGGSNGHHIYGLSLSPDDFYFITICEDRCIRLWPLAPVNSPLKIYFELALQTHTSLKFRSLAFSPCGRIVAVTTNNHDVLVFTTRSESIRLGTQCLHVIRRCVVENILKKTIHCSIKHHNNSNDLSLTTSNNNYNTLFQNCISQIHLPSPVKKTILRNFVN</sequence>
<organism evidence="3 4">
    <name type="scientific">Schistosoma rodhaini</name>
    <dbReference type="NCBI Taxonomy" id="6188"/>
    <lineage>
        <taxon>Eukaryota</taxon>
        <taxon>Metazoa</taxon>
        <taxon>Spiralia</taxon>
        <taxon>Lophotrochozoa</taxon>
        <taxon>Platyhelminthes</taxon>
        <taxon>Trematoda</taxon>
        <taxon>Digenea</taxon>
        <taxon>Strigeidida</taxon>
        <taxon>Schistosomatoidea</taxon>
        <taxon>Schistosomatidae</taxon>
        <taxon>Schistosoma</taxon>
    </lineage>
</organism>
<dbReference type="Gene3D" id="2.130.10.10">
    <property type="entry name" value="YVTN repeat-like/Quinoprotein amine dehydrogenase"/>
    <property type="match status" value="2"/>
</dbReference>
<dbReference type="SUPFAM" id="SSF50978">
    <property type="entry name" value="WD40 repeat-like"/>
    <property type="match status" value="1"/>
</dbReference>
<dbReference type="Proteomes" id="UP000050792">
    <property type="component" value="Unassembled WGS sequence"/>
</dbReference>
<dbReference type="WBParaSite" id="SRDH1_47310.2">
    <property type="protein sequence ID" value="SRDH1_47310.2"/>
    <property type="gene ID" value="SRDH1_47310"/>
</dbReference>